<feature type="region of interest" description="Disordered" evidence="1">
    <location>
        <begin position="381"/>
        <end position="400"/>
    </location>
</feature>
<evidence type="ECO:0000256" key="1">
    <source>
        <dbReference type="SAM" id="MobiDB-lite"/>
    </source>
</evidence>
<gene>
    <name evidence="4" type="ORF">TCE0_042f14416</name>
</gene>
<comment type="caution">
    <text evidence="4">The sequence shown here is derived from an EMBL/GenBank/DDBJ whole genome shotgun (WGS) entry which is preliminary data.</text>
</comment>
<dbReference type="Pfam" id="PF22893">
    <property type="entry name" value="ULD_2"/>
    <property type="match status" value="1"/>
</dbReference>
<name>A0A6V8HKD3_TALPI</name>
<evidence type="ECO:0000259" key="3">
    <source>
        <dbReference type="Pfam" id="PF22893"/>
    </source>
</evidence>
<feature type="domain" description="Azaphilone pigments biosynthesis cluster protein L N-terminal" evidence="2">
    <location>
        <begin position="34"/>
        <end position="200"/>
    </location>
</feature>
<evidence type="ECO:0000259" key="2">
    <source>
        <dbReference type="Pfam" id="PF17111"/>
    </source>
</evidence>
<feature type="compositionally biased region" description="Low complexity" evidence="1">
    <location>
        <begin position="386"/>
        <end position="397"/>
    </location>
</feature>
<protein>
    <submittedName>
        <fullName evidence="4">Uncharacterized protein</fullName>
    </submittedName>
</protein>
<reference evidence="5" key="1">
    <citation type="journal article" date="2015" name="Genome Announc.">
        <title>Draft genome sequence of Talaromyces cellulolyticus strain Y-94, a source of lignocellulosic biomass-degrading enzymes.</title>
        <authorList>
            <person name="Fujii T."/>
            <person name="Koike H."/>
            <person name="Sawayama S."/>
            <person name="Yano S."/>
            <person name="Inoue H."/>
        </authorList>
    </citation>
    <scope>NUCLEOTIDE SEQUENCE [LARGE SCALE GENOMIC DNA]</scope>
    <source>
        <strain evidence="5">Y-94</strain>
    </source>
</reference>
<dbReference type="EMBL" id="DF933838">
    <property type="protein sequence ID" value="GAM41354.1"/>
    <property type="molecule type" value="Genomic_DNA"/>
</dbReference>
<feature type="domain" description="Ubiquitin-like" evidence="3">
    <location>
        <begin position="233"/>
        <end position="317"/>
    </location>
</feature>
<sequence length="491" mass="55457">MATFGFSVGDFLAALQLVGTIIDGLRASGHSGIRFRSLLSELYTLEDALIRVKRLDIVDDDDDESQASERIALQQAAALCQRSMYDFYKKIEKYQPHLTMRAAGGGKNWLKDGWMKIKWATCRTEDVEMFQAELRGHRGSIEILLLTLSLNRSSIQAKTQEQRQRSLAGKIQDLSSEWMGKLANLSSNVASCMEQGKQLVESTAQILRTNIQLFQHIREIQNFITRIPGQVERQQPVYLIDALGKASPFHLEFVRSAEAFTAILKVNFKDTGIGPQMIERGEFVIQETGSQLEIDLTKPWEMCFSPGQRVAMSMVFRSSIFQSGNFCPRCDTLAQGSLDVEIECKTCGMVFCRIEDLSTGMAPPIAPLHHEQRVISYVKSKAKNGSSPQVQPQPQKSLLGKRKREDYLDGDIRNFRRVQIKRAAKSWTRCKLHELQGNDWVDLGTGSCHCLYSIDQPSLEFELEEPQKGTAAVLYTFKFDARAHGFQRQQG</sequence>
<dbReference type="Proteomes" id="UP000053095">
    <property type="component" value="Unassembled WGS sequence"/>
</dbReference>
<evidence type="ECO:0000313" key="5">
    <source>
        <dbReference type="Proteomes" id="UP000053095"/>
    </source>
</evidence>
<dbReference type="PANTHER" id="PTHR38886:SF1">
    <property type="entry name" value="NACHT-NTPASE AND P-LOOP NTPASES N-TERMINAL DOMAIN-CONTAINING PROTEIN"/>
    <property type="match status" value="1"/>
</dbReference>
<proteinExistence type="predicted"/>
<dbReference type="AlphaFoldDB" id="A0A6V8HKD3"/>
<accession>A0A6V8HKD3</accession>
<dbReference type="PANTHER" id="PTHR38886">
    <property type="entry name" value="SESA DOMAIN-CONTAINING PROTEIN"/>
    <property type="match status" value="1"/>
</dbReference>
<evidence type="ECO:0000313" key="4">
    <source>
        <dbReference type="EMBL" id="GAM41354.1"/>
    </source>
</evidence>
<dbReference type="Pfam" id="PF17111">
    <property type="entry name" value="PigL_N"/>
    <property type="match status" value="1"/>
</dbReference>
<dbReference type="InterPro" id="IPR031348">
    <property type="entry name" value="PigL_N"/>
</dbReference>
<dbReference type="InterPro" id="IPR054464">
    <property type="entry name" value="ULD_fung"/>
</dbReference>
<organism evidence="4 5">
    <name type="scientific">Talaromyces pinophilus</name>
    <name type="common">Penicillium pinophilum</name>
    <dbReference type="NCBI Taxonomy" id="128442"/>
    <lineage>
        <taxon>Eukaryota</taxon>
        <taxon>Fungi</taxon>
        <taxon>Dikarya</taxon>
        <taxon>Ascomycota</taxon>
        <taxon>Pezizomycotina</taxon>
        <taxon>Eurotiomycetes</taxon>
        <taxon>Eurotiomycetidae</taxon>
        <taxon>Eurotiales</taxon>
        <taxon>Trichocomaceae</taxon>
        <taxon>Talaromyces</taxon>
        <taxon>Talaromyces sect. Talaromyces</taxon>
    </lineage>
</organism>
<keyword evidence="5" id="KW-1185">Reference proteome</keyword>